<evidence type="ECO:0000313" key="4">
    <source>
        <dbReference type="Proteomes" id="UP000277007"/>
    </source>
</evidence>
<feature type="transmembrane region" description="Helical" evidence="2">
    <location>
        <begin position="73"/>
        <end position="91"/>
    </location>
</feature>
<reference evidence="3 4" key="1">
    <citation type="submission" date="2018-12" db="EMBL/GenBank/DDBJ databases">
        <authorList>
            <person name="Yang Y."/>
        </authorList>
    </citation>
    <scope>NUCLEOTIDE SEQUENCE [LARGE SCALE GENOMIC DNA]</scope>
    <source>
        <strain evidence="3 4">L-25-5w-1</strain>
    </source>
</reference>
<feature type="region of interest" description="Disordered" evidence="1">
    <location>
        <begin position="1"/>
        <end position="23"/>
    </location>
</feature>
<dbReference type="RefSeq" id="WP_126618994.1">
    <property type="nucleotide sequence ID" value="NZ_JBHUCY010000078.1"/>
</dbReference>
<keyword evidence="4" id="KW-1185">Reference proteome</keyword>
<sequence length="104" mass="10903">MPDPDHRDPMTASPNDPMGPGSRPPPGWALFCRLLPGLAVGGFVGGLAVALLLALDVGGLRSLLHSPDQRPHWALFLAVPALTALVGAILAPRFSAPQRRGVDR</sequence>
<keyword evidence="2" id="KW-1133">Transmembrane helix</keyword>
<evidence type="ECO:0000256" key="1">
    <source>
        <dbReference type="SAM" id="MobiDB-lite"/>
    </source>
</evidence>
<dbReference type="EMBL" id="RXMA01000025">
    <property type="protein sequence ID" value="RTR16412.1"/>
    <property type="molecule type" value="Genomic_DNA"/>
</dbReference>
<proteinExistence type="predicted"/>
<comment type="caution">
    <text evidence="3">The sequence shown here is derived from an EMBL/GenBank/DDBJ whole genome shotgun (WGS) entry which is preliminary data.</text>
</comment>
<gene>
    <name evidence="3" type="ORF">EJ903_20665</name>
</gene>
<evidence type="ECO:0000256" key="2">
    <source>
        <dbReference type="SAM" id="Phobius"/>
    </source>
</evidence>
<name>A0A3S0HY30_9PROT</name>
<dbReference type="AlphaFoldDB" id="A0A3S0HY30"/>
<organism evidence="3 4">
    <name type="scientific">Azospirillum griseum</name>
    <dbReference type="NCBI Taxonomy" id="2496639"/>
    <lineage>
        <taxon>Bacteria</taxon>
        <taxon>Pseudomonadati</taxon>
        <taxon>Pseudomonadota</taxon>
        <taxon>Alphaproteobacteria</taxon>
        <taxon>Rhodospirillales</taxon>
        <taxon>Azospirillaceae</taxon>
        <taxon>Azospirillum</taxon>
    </lineage>
</organism>
<keyword evidence="2" id="KW-0472">Membrane</keyword>
<keyword evidence="2" id="KW-0812">Transmembrane</keyword>
<feature type="transmembrane region" description="Helical" evidence="2">
    <location>
        <begin position="28"/>
        <end position="53"/>
    </location>
</feature>
<evidence type="ECO:0000313" key="3">
    <source>
        <dbReference type="EMBL" id="RTR16412.1"/>
    </source>
</evidence>
<protein>
    <submittedName>
        <fullName evidence="3">Uncharacterized protein</fullName>
    </submittedName>
</protein>
<accession>A0A3S0HY30</accession>
<dbReference type="Proteomes" id="UP000277007">
    <property type="component" value="Unassembled WGS sequence"/>
</dbReference>